<dbReference type="GO" id="GO:0000139">
    <property type="term" value="C:Golgi membrane"/>
    <property type="evidence" value="ECO:0007669"/>
    <property type="project" value="UniProtKB-SubCell"/>
</dbReference>
<dbReference type="STRING" id="34508.A0A4U5PGA1"/>
<organism evidence="11 12">
    <name type="scientific">Steinernema carpocapsae</name>
    <name type="common">Entomopathogenic nematode</name>
    <dbReference type="NCBI Taxonomy" id="34508"/>
    <lineage>
        <taxon>Eukaryota</taxon>
        <taxon>Metazoa</taxon>
        <taxon>Ecdysozoa</taxon>
        <taxon>Nematoda</taxon>
        <taxon>Chromadorea</taxon>
        <taxon>Rhabditida</taxon>
        <taxon>Tylenchina</taxon>
        <taxon>Panagrolaimomorpha</taxon>
        <taxon>Strongyloidoidea</taxon>
        <taxon>Steinernematidae</taxon>
        <taxon>Steinernema</taxon>
    </lineage>
</organism>
<evidence type="ECO:0000256" key="1">
    <source>
        <dbReference type="ARBA" id="ARBA00004323"/>
    </source>
</evidence>
<name>A0A4U5PGA1_STECR</name>
<keyword evidence="8 10" id="KW-0333">Golgi apparatus</keyword>
<dbReference type="OrthoDB" id="6355886at2759"/>
<comment type="subcellular location">
    <subcellularLocation>
        <location evidence="1 10">Golgi apparatus membrane</location>
        <topology evidence="1 10">Single-pass type II membrane protein</topology>
    </subcellularLocation>
</comment>
<comment type="similarity">
    <text evidence="2 10">Belongs to the glycosyltransferase 31 family.</text>
</comment>
<evidence type="ECO:0000256" key="6">
    <source>
        <dbReference type="ARBA" id="ARBA00022968"/>
    </source>
</evidence>
<evidence type="ECO:0000313" key="12">
    <source>
        <dbReference type="Proteomes" id="UP000298663"/>
    </source>
</evidence>
<dbReference type="Pfam" id="PF01762">
    <property type="entry name" value="Galactosyl_T"/>
    <property type="match status" value="1"/>
</dbReference>
<keyword evidence="12" id="KW-1185">Reference proteome</keyword>
<dbReference type="GO" id="GO:0006493">
    <property type="term" value="P:protein O-linked glycosylation"/>
    <property type="evidence" value="ECO:0007669"/>
    <property type="project" value="TreeGrafter"/>
</dbReference>
<dbReference type="PANTHER" id="PTHR11214:SF378">
    <property type="entry name" value="BETA-1,3-GALACTOSYLTRANSFERASE 4"/>
    <property type="match status" value="1"/>
</dbReference>
<dbReference type="GO" id="GO:0016758">
    <property type="term" value="F:hexosyltransferase activity"/>
    <property type="evidence" value="ECO:0007669"/>
    <property type="project" value="InterPro"/>
</dbReference>
<accession>A0A4U5PGA1</accession>
<keyword evidence="6" id="KW-0735">Signal-anchor</keyword>
<proteinExistence type="inferred from homology"/>
<evidence type="ECO:0000256" key="10">
    <source>
        <dbReference type="RuleBase" id="RU363063"/>
    </source>
</evidence>
<dbReference type="PANTHER" id="PTHR11214">
    <property type="entry name" value="BETA-1,3-N-ACETYLGLUCOSAMINYLTRANSFERASE"/>
    <property type="match status" value="1"/>
</dbReference>
<dbReference type="Gene3D" id="3.90.550.50">
    <property type="match status" value="1"/>
</dbReference>
<comment type="caution">
    <text evidence="11">The sequence shown here is derived from an EMBL/GenBank/DDBJ whole genome shotgun (WGS) entry which is preliminary data.</text>
</comment>
<dbReference type="AlphaFoldDB" id="A0A4U5PGA1"/>
<dbReference type="InterPro" id="IPR002659">
    <property type="entry name" value="Glyco_trans_31"/>
</dbReference>
<evidence type="ECO:0000256" key="9">
    <source>
        <dbReference type="ARBA" id="ARBA00023136"/>
    </source>
</evidence>
<dbReference type="Proteomes" id="UP000298663">
    <property type="component" value="Unassembled WGS sequence"/>
</dbReference>
<reference evidence="11 12" key="2">
    <citation type="journal article" date="2019" name="G3 (Bethesda)">
        <title>Hybrid Assembly of the Genome of the Entomopathogenic Nematode Steinernema carpocapsae Identifies the X-Chromosome.</title>
        <authorList>
            <person name="Serra L."/>
            <person name="Macchietto M."/>
            <person name="Macias-Munoz A."/>
            <person name="McGill C.J."/>
            <person name="Rodriguez I.M."/>
            <person name="Rodriguez B."/>
            <person name="Murad R."/>
            <person name="Mortazavi A."/>
        </authorList>
    </citation>
    <scope>NUCLEOTIDE SEQUENCE [LARGE SCALE GENOMIC DNA]</scope>
    <source>
        <strain evidence="11 12">ALL</strain>
    </source>
</reference>
<evidence type="ECO:0000256" key="3">
    <source>
        <dbReference type="ARBA" id="ARBA00022676"/>
    </source>
</evidence>
<sequence length="222" mass="25326">MGDPRNVEISKKLEAENEDYGDLIITDLVDSYKNLTLKVYAGLDWFNRFCSEVQFFMKIDDDVALHVERLVHFVNTKFQRSPNQTVYCAFGDVVVIRNNSSKWYVPPELYAPSTYPNFCIGATYMISAEAAKVIGEKTPEHPFLYIDDVFYTGIVAEAAGIPRVNEAQIFFNWDAIKDVTCDEGGVPYLATMYEFKTPEALFKAYYTLQGIKCGPWWRALLG</sequence>
<keyword evidence="7" id="KW-1133">Transmembrane helix</keyword>
<keyword evidence="9" id="KW-0472">Membrane</keyword>
<evidence type="ECO:0000256" key="8">
    <source>
        <dbReference type="ARBA" id="ARBA00023034"/>
    </source>
</evidence>
<evidence type="ECO:0000313" key="11">
    <source>
        <dbReference type="EMBL" id="TKR95490.1"/>
    </source>
</evidence>
<gene>
    <name evidence="11" type="ORF">L596_009655</name>
</gene>
<evidence type="ECO:0000256" key="5">
    <source>
        <dbReference type="ARBA" id="ARBA00022692"/>
    </source>
</evidence>
<evidence type="ECO:0000256" key="2">
    <source>
        <dbReference type="ARBA" id="ARBA00008661"/>
    </source>
</evidence>
<protein>
    <recommendedName>
        <fullName evidence="10">Hexosyltransferase</fullName>
        <ecNumber evidence="10">2.4.1.-</ecNumber>
    </recommendedName>
</protein>
<keyword evidence="3 10" id="KW-0328">Glycosyltransferase</keyword>
<dbReference type="EC" id="2.4.1.-" evidence="10"/>
<keyword evidence="4" id="KW-0808">Transferase</keyword>
<keyword evidence="5" id="KW-0812">Transmembrane</keyword>
<dbReference type="EMBL" id="AZBU02000002">
    <property type="protein sequence ID" value="TKR95490.1"/>
    <property type="molecule type" value="Genomic_DNA"/>
</dbReference>
<reference evidence="11 12" key="1">
    <citation type="journal article" date="2015" name="Genome Biol.">
        <title>Comparative genomics of Steinernema reveals deeply conserved gene regulatory networks.</title>
        <authorList>
            <person name="Dillman A.R."/>
            <person name="Macchietto M."/>
            <person name="Porter C.F."/>
            <person name="Rogers A."/>
            <person name="Williams B."/>
            <person name="Antoshechkin I."/>
            <person name="Lee M.M."/>
            <person name="Goodwin Z."/>
            <person name="Lu X."/>
            <person name="Lewis E.E."/>
            <person name="Goodrich-Blair H."/>
            <person name="Stock S.P."/>
            <person name="Adams B.J."/>
            <person name="Sternberg P.W."/>
            <person name="Mortazavi A."/>
        </authorList>
    </citation>
    <scope>NUCLEOTIDE SEQUENCE [LARGE SCALE GENOMIC DNA]</scope>
    <source>
        <strain evidence="11 12">ALL</strain>
    </source>
</reference>
<evidence type="ECO:0000256" key="7">
    <source>
        <dbReference type="ARBA" id="ARBA00022989"/>
    </source>
</evidence>
<evidence type="ECO:0000256" key="4">
    <source>
        <dbReference type="ARBA" id="ARBA00022679"/>
    </source>
</evidence>